<dbReference type="GO" id="GO:0016020">
    <property type="term" value="C:membrane"/>
    <property type="evidence" value="ECO:0007669"/>
    <property type="project" value="UniProtKB-SubCell"/>
</dbReference>
<dbReference type="AlphaFoldDB" id="A0A1A8QG99"/>
<sequence>MTCPALLCSLLLLHQIQGSSAGTPVFVPTGGDLNLDVSDADFPKTFHLFLWKFKTENVMVTFQPNGELNIEEEYRGRIEVSEKKYSVRFKHLTKGDSGTYVARVITDKDLILAEYDVTVQDPVSPVDLIIDSVFNNSSCNVTAACTTPESSISSSFRCDAKTCYQEGGRSEFNTSGGSLRIYLSAESIICNHSNQVSWLKNETNLRSFCPKIAESTTYIWTPVIVVAVILSVAAMILLVSYWRRRVQPENTENTIYATPETHNIQNNETQADAAEVESPSTTYSLVGPATERTDLPSSLYATVQKILSDERN</sequence>
<dbReference type="EMBL" id="HAEH01011553">
    <property type="protein sequence ID" value="SBR92521.1"/>
    <property type="molecule type" value="Transcribed_RNA"/>
</dbReference>
<dbReference type="InterPro" id="IPR015631">
    <property type="entry name" value="CD2/SLAM_rcpt"/>
</dbReference>
<feature type="chain" id="PRO_5008377041" description="Immunoglobulin V-set domain-containing protein" evidence="6">
    <location>
        <begin position="22"/>
        <end position="312"/>
    </location>
</feature>
<dbReference type="Gene3D" id="2.60.40.10">
    <property type="entry name" value="Immunoglobulins"/>
    <property type="match status" value="1"/>
</dbReference>
<keyword evidence="2 6" id="KW-0732">Signal</keyword>
<evidence type="ECO:0000256" key="4">
    <source>
        <dbReference type="ARBA" id="ARBA00023180"/>
    </source>
</evidence>
<feature type="signal peptide" evidence="6">
    <location>
        <begin position="1"/>
        <end position="21"/>
    </location>
</feature>
<keyword evidence="4" id="KW-0325">Glycoprotein</keyword>
<comment type="subcellular location">
    <subcellularLocation>
        <location evidence="1">Membrane</location>
    </subcellularLocation>
</comment>
<evidence type="ECO:0000256" key="1">
    <source>
        <dbReference type="ARBA" id="ARBA00004370"/>
    </source>
</evidence>
<evidence type="ECO:0000256" key="3">
    <source>
        <dbReference type="ARBA" id="ARBA00023136"/>
    </source>
</evidence>
<evidence type="ECO:0000256" key="2">
    <source>
        <dbReference type="ARBA" id="ARBA00022729"/>
    </source>
</evidence>
<protein>
    <recommendedName>
        <fullName evidence="8">Immunoglobulin V-set domain-containing protein</fullName>
    </recommendedName>
</protein>
<proteinExistence type="predicted"/>
<evidence type="ECO:0000313" key="7">
    <source>
        <dbReference type="EMBL" id="SBR92521.1"/>
    </source>
</evidence>
<evidence type="ECO:0000256" key="5">
    <source>
        <dbReference type="SAM" id="Phobius"/>
    </source>
</evidence>
<keyword evidence="5" id="KW-1133">Transmembrane helix</keyword>
<dbReference type="PANTHER" id="PTHR12080:SF80">
    <property type="entry name" value="IMMUNOGLOBULIN V-SET DOMAIN-CONTAINING PROTEIN"/>
    <property type="match status" value="1"/>
</dbReference>
<gene>
    <name evidence="7" type="primary">Nfu_g_1_012991</name>
</gene>
<reference evidence="7" key="2">
    <citation type="submission" date="2016-06" db="EMBL/GenBank/DDBJ databases">
        <title>The genome of a short-lived fish provides insights into sex chromosome evolution and the genetic control of aging.</title>
        <authorList>
            <person name="Reichwald K."/>
            <person name="Felder M."/>
            <person name="Petzold A."/>
            <person name="Koch P."/>
            <person name="Groth M."/>
            <person name="Platzer M."/>
        </authorList>
    </citation>
    <scope>NUCLEOTIDE SEQUENCE</scope>
    <source>
        <tissue evidence="7">Brain</tissue>
    </source>
</reference>
<reference evidence="7" key="1">
    <citation type="submission" date="2016-05" db="EMBL/GenBank/DDBJ databases">
        <authorList>
            <person name="Lavstsen T."/>
            <person name="Jespersen J.S."/>
        </authorList>
    </citation>
    <scope>NUCLEOTIDE SEQUENCE</scope>
    <source>
        <tissue evidence="7">Brain</tissue>
    </source>
</reference>
<organism evidence="7">
    <name type="scientific">Nothobranchius rachovii</name>
    <name type="common">bluefin notho</name>
    <dbReference type="NCBI Taxonomy" id="451742"/>
    <lineage>
        <taxon>Eukaryota</taxon>
        <taxon>Metazoa</taxon>
        <taxon>Chordata</taxon>
        <taxon>Craniata</taxon>
        <taxon>Vertebrata</taxon>
        <taxon>Euteleostomi</taxon>
        <taxon>Actinopterygii</taxon>
        <taxon>Neopterygii</taxon>
        <taxon>Teleostei</taxon>
        <taxon>Neoteleostei</taxon>
        <taxon>Acanthomorphata</taxon>
        <taxon>Ovalentaria</taxon>
        <taxon>Atherinomorphae</taxon>
        <taxon>Cyprinodontiformes</taxon>
        <taxon>Nothobranchiidae</taxon>
        <taxon>Nothobranchius</taxon>
    </lineage>
</organism>
<feature type="transmembrane region" description="Helical" evidence="5">
    <location>
        <begin position="218"/>
        <end position="242"/>
    </location>
</feature>
<name>A0A1A8QG99_9TELE</name>
<accession>A0A1A8QG99</accession>
<evidence type="ECO:0008006" key="8">
    <source>
        <dbReference type="Google" id="ProtNLM"/>
    </source>
</evidence>
<keyword evidence="5" id="KW-0812">Transmembrane</keyword>
<keyword evidence="3 5" id="KW-0472">Membrane</keyword>
<dbReference type="InterPro" id="IPR036179">
    <property type="entry name" value="Ig-like_dom_sf"/>
</dbReference>
<dbReference type="SUPFAM" id="SSF48726">
    <property type="entry name" value="Immunoglobulin"/>
    <property type="match status" value="1"/>
</dbReference>
<evidence type="ECO:0000256" key="6">
    <source>
        <dbReference type="SAM" id="SignalP"/>
    </source>
</evidence>
<dbReference type="InterPro" id="IPR013783">
    <property type="entry name" value="Ig-like_fold"/>
</dbReference>
<dbReference type="PANTHER" id="PTHR12080">
    <property type="entry name" value="SIGNALING LYMPHOCYTIC ACTIVATION MOLECULE"/>
    <property type="match status" value="1"/>
</dbReference>